<reference evidence="1" key="1">
    <citation type="submission" date="2020-08" db="EMBL/GenBank/DDBJ databases">
        <title>Multicomponent nature underlies the extraordinary mechanical properties of spider dragline silk.</title>
        <authorList>
            <person name="Kono N."/>
            <person name="Nakamura H."/>
            <person name="Mori M."/>
            <person name="Yoshida Y."/>
            <person name="Ohtoshi R."/>
            <person name="Malay A.D."/>
            <person name="Moran D.A.P."/>
            <person name="Tomita M."/>
            <person name="Numata K."/>
            <person name="Arakawa K."/>
        </authorList>
    </citation>
    <scope>NUCLEOTIDE SEQUENCE</scope>
</reference>
<dbReference type="EMBL" id="BMAW01065638">
    <property type="protein sequence ID" value="GFT51308.1"/>
    <property type="molecule type" value="Genomic_DNA"/>
</dbReference>
<name>A0A8X6TVP0_NEPPI</name>
<accession>A0A8X6TVP0</accession>
<gene>
    <name evidence="1" type="ORF">NPIL_213951</name>
</gene>
<dbReference type="Proteomes" id="UP000887013">
    <property type="component" value="Unassembled WGS sequence"/>
</dbReference>
<comment type="caution">
    <text evidence="1">The sequence shown here is derived from an EMBL/GenBank/DDBJ whole genome shotgun (WGS) entry which is preliminary data.</text>
</comment>
<sequence>MKKKGKINIERWFPANTDAEDGAYRITSEILNTARKKRERKAKKGERSEEKSRAYLDHLSSSSVSFFSINSSVLFDALALVAFVHCKSQREGFIKRRKQKYNFKLHETFQCPSYFQERRTCSLYERSQNIVGEAPDDLMLMEKGAARFHVSISIRYK</sequence>
<evidence type="ECO:0000313" key="2">
    <source>
        <dbReference type="Proteomes" id="UP000887013"/>
    </source>
</evidence>
<organism evidence="1 2">
    <name type="scientific">Nephila pilipes</name>
    <name type="common">Giant wood spider</name>
    <name type="synonym">Nephila maculata</name>
    <dbReference type="NCBI Taxonomy" id="299642"/>
    <lineage>
        <taxon>Eukaryota</taxon>
        <taxon>Metazoa</taxon>
        <taxon>Ecdysozoa</taxon>
        <taxon>Arthropoda</taxon>
        <taxon>Chelicerata</taxon>
        <taxon>Arachnida</taxon>
        <taxon>Araneae</taxon>
        <taxon>Araneomorphae</taxon>
        <taxon>Entelegynae</taxon>
        <taxon>Araneoidea</taxon>
        <taxon>Nephilidae</taxon>
        <taxon>Nephila</taxon>
    </lineage>
</organism>
<dbReference type="AlphaFoldDB" id="A0A8X6TVP0"/>
<keyword evidence="2" id="KW-1185">Reference proteome</keyword>
<proteinExistence type="predicted"/>
<evidence type="ECO:0000313" key="1">
    <source>
        <dbReference type="EMBL" id="GFT51308.1"/>
    </source>
</evidence>
<protein>
    <submittedName>
        <fullName evidence="1">Uncharacterized protein</fullName>
    </submittedName>
</protein>